<protein>
    <submittedName>
        <fullName evidence="2">Uncharacterized protein</fullName>
    </submittedName>
</protein>
<reference evidence="2" key="1">
    <citation type="submission" date="2018-08" db="EMBL/GenBank/DDBJ databases">
        <title>Identification of Burkholderia cepacia strains that express a Burkholderia pseudomallei-like capsular polysaccharide.</title>
        <authorList>
            <person name="Burtnick M.N."/>
            <person name="Vongsouvath M."/>
            <person name="Newton P."/>
            <person name="Wuthiekanun V."/>
            <person name="Limmathurotsakul D."/>
            <person name="Brett P.J."/>
            <person name="Chantratita N."/>
            <person name="Dance D.A."/>
        </authorList>
    </citation>
    <scope>NUCLEOTIDE SEQUENCE</scope>
    <source>
        <strain evidence="2">SBXCC001</strain>
    </source>
</reference>
<feature type="compositionally biased region" description="Basic and acidic residues" evidence="1">
    <location>
        <begin position="1"/>
        <end position="18"/>
    </location>
</feature>
<evidence type="ECO:0000313" key="3">
    <source>
        <dbReference type="Proteomes" id="UP001272137"/>
    </source>
</evidence>
<dbReference type="AlphaFoldDB" id="A0AAW9CSL8"/>
<name>A0AAW9CSL8_BURTH</name>
<feature type="region of interest" description="Disordered" evidence="1">
    <location>
        <begin position="1"/>
        <end position="67"/>
    </location>
</feature>
<comment type="caution">
    <text evidence="2">The sequence shown here is derived from an EMBL/GenBank/DDBJ whole genome shotgun (WGS) entry which is preliminary data.</text>
</comment>
<accession>A0AAW9CSL8</accession>
<proteinExistence type="predicted"/>
<evidence type="ECO:0000256" key="1">
    <source>
        <dbReference type="SAM" id="MobiDB-lite"/>
    </source>
</evidence>
<dbReference type="EMBL" id="QXCT01000001">
    <property type="protein sequence ID" value="MDW9251644.1"/>
    <property type="molecule type" value="Genomic_DNA"/>
</dbReference>
<gene>
    <name evidence="2" type="ORF">C7S16_5963</name>
</gene>
<evidence type="ECO:0000313" key="2">
    <source>
        <dbReference type="EMBL" id="MDW9251644.1"/>
    </source>
</evidence>
<organism evidence="2 3">
    <name type="scientific">Burkholderia thailandensis</name>
    <dbReference type="NCBI Taxonomy" id="57975"/>
    <lineage>
        <taxon>Bacteria</taxon>
        <taxon>Pseudomonadati</taxon>
        <taxon>Pseudomonadota</taxon>
        <taxon>Betaproteobacteria</taxon>
        <taxon>Burkholderiales</taxon>
        <taxon>Burkholderiaceae</taxon>
        <taxon>Burkholderia</taxon>
        <taxon>pseudomallei group</taxon>
    </lineage>
</organism>
<dbReference type="Proteomes" id="UP001272137">
    <property type="component" value="Unassembled WGS sequence"/>
</dbReference>
<sequence>MIETAEKLSSDIRNDDSTSRSAAPKLPRRGRRVEATAHKASKGTTRGGEHGLRRIRGRSSWQEKKSH</sequence>